<feature type="transmembrane region" description="Helical" evidence="1">
    <location>
        <begin position="20"/>
        <end position="44"/>
    </location>
</feature>
<dbReference type="EMBL" id="JASPKZ010010252">
    <property type="protein sequence ID" value="KAJ9574930.1"/>
    <property type="molecule type" value="Genomic_DNA"/>
</dbReference>
<feature type="transmembrane region" description="Helical" evidence="1">
    <location>
        <begin position="64"/>
        <end position="86"/>
    </location>
</feature>
<keyword evidence="1" id="KW-0812">Transmembrane</keyword>
<reference evidence="2" key="2">
    <citation type="submission" date="2023-05" db="EMBL/GenBank/DDBJ databases">
        <authorList>
            <person name="Fouks B."/>
        </authorList>
    </citation>
    <scope>NUCLEOTIDE SEQUENCE</scope>
    <source>
        <strain evidence="2">Stay&amp;Tobe</strain>
        <tissue evidence="2">Testes</tissue>
    </source>
</reference>
<keyword evidence="1" id="KW-1133">Transmembrane helix</keyword>
<comment type="caution">
    <text evidence="2">The sequence shown here is derived from an EMBL/GenBank/DDBJ whole genome shotgun (WGS) entry which is preliminary data.</text>
</comment>
<evidence type="ECO:0000313" key="3">
    <source>
        <dbReference type="Proteomes" id="UP001233999"/>
    </source>
</evidence>
<keyword evidence="1" id="KW-0472">Membrane</keyword>
<organism evidence="2 3">
    <name type="scientific">Diploptera punctata</name>
    <name type="common">Pacific beetle cockroach</name>
    <dbReference type="NCBI Taxonomy" id="6984"/>
    <lineage>
        <taxon>Eukaryota</taxon>
        <taxon>Metazoa</taxon>
        <taxon>Ecdysozoa</taxon>
        <taxon>Arthropoda</taxon>
        <taxon>Hexapoda</taxon>
        <taxon>Insecta</taxon>
        <taxon>Pterygota</taxon>
        <taxon>Neoptera</taxon>
        <taxon>Polyneoptera</taxon>
        <taxon>Dictyoptera</taxon>
        <taxon>Blattodea</taxon>
        <taxon>Blaberoidea</taxon>
        <taxon>Blaberidae</taxon>
        <taxon>Diplopterinae</taxon>
        <taxon>Diploptera</taxon>
    </lineage>
</organism>
<name>A0AAD8E2G9_DIPPU</name>
<sequence>IIPVVAHGLECRFAKKNCHILVPSNFCFISIMATIIIDFCVRSWSNSLSLNFNPRTFQMANINMFSLFHLVSECIGPVHLLAFAVFMRHQRNFFPHV</sequence>
<accession>A0AAD8E2G9</accession>
<evidence type="ECO:0000256" key="1">
    <source>
        <dbReference type="SAM" id="Phobius"/>
    </source>
</evidence>
<dbReference type="Proteomes" id="UP001233999">
    <property type="component" value="Unassembled WGS sequence"/>
</dbReference>
<gene>
    <name evidence="2" type="ORF">L9F63_007896</name>
</gene>
<proteinExistence type="predicted"/>
<reference evidence="2" key="1">
    <citation type="journal article" date="2023" name="IScience">
        <title>Live-bearing cockroach genome reveals convergent evolutionary mechanisms linked to viviparity in insects and beyond.</title>
        <authorList>
            <person name="Fouks B."/>
            <person name="Harrison M.C."/>
            <person name="Mikhailova A.A."/>
            <person name="Marchal E."/>
            <person name="English S."/>
            <person name="Carruthers M."/>
            <person name="Jennings E.C."/>
            <person name="Chiamaka E.L."/>
            <person name="Frigard R.A."/>
            <person name="Pippel M."/>
            <person name="Attardo G.M."/>
            <person name="Benoit J.B."/>
            <person name="Bornberg-Bauer E."/>
            <person name="Tobe S.S."/>
        </authorList>
    </citation>
    <scope>NUCLEOTIDE SEQUENCE</scope>
    <source>
        <strain evidence="2">Stay&amp;Tobe</strain>
    </source>
</reference>
<keyword evidence="3" id="KW-1185">Reference proteome</keyword>
<dbReference type="AlphaFoldDB" id="A0AAD8E2G9"/>
<protein>
    <submittedName>
        <fullName evidence="2">Uncharacterized protein</fullName>
    </submittedName>
</protein>
<feature type="non-terminal residue" evidence="2">
    <location>
        <position position="1"/>
    </location>
</feature>
<feature type="non-terminal residue" evidence="2">
    <location>
        <position position="97"/>
    </location>
</feature>
<evidence type="ECO:0000313" key="2">
    <source>
        <dbReference type="EMBL" id="KAJ9574930.1"/>
    </source>
</evidence>